<dbReference type="CDD" id="cd00170">
    <property type="entry name" value="SEC14"/>
    <property type="match status" value="1"/>
</dbReference>
<reference evidence="5" key="1">
    <citation type="submission" date="2013-08" db="EMBL/GenBank/DDBJ databases">
        <title>Gene expansion shapes genome architecture in the human pathogen Lichtheimia corymbifera: an evolutionary genomics analysis in the ancient terrestrial Mucorales (Mucoromycotina).</title>
        <authorList>
            <person name="Schwartze V.U."/>
            <person name="Winter S."/>
            <person name="Shelest E."/>
            <person name="Marcet-Houben M."/>
            <person name="Horn F."/>
            <person name="Wehner S."/>
            <person name="Hoffmann K."/>
            <person name="Riege K."/>
            <person name="Sammeth M."/>
            <person name="Nowrousian M."/>
            <person name="Valiante V."/>
            <person name="Linde J."/>
            <person name="Jacobsen I.D."/>
            <person name="Marz M."/>
            <person name="Brakhage A.A."/>
            <person name="Gabaldon T."/>
            <person name="Bocker S."/>
            <person name="Voigt K."/>
        </authorList>
    </citation>
    <scope>NUCLEOTIDE SEQUENCE [LARGE SCALE GENOMIC DNA]</scope>
    <source>
        <strain evidence="5">FSU 9682</strain>
    </source>
</reference>
<dbReference type="PANTHER" id="PTHR10194">
    <property type="entry name" value="RAS GTPASE-ACTIVATING PROTEINS"/>
    <property type="match status" value="1"/>
</dbReference>
<dbReference type="InterPro" id="IPR039360">
    <property type="entry name" value="Ras_GTPase"/>
</dbReference>
<dbReference type="InterPro" id="IPR036865">
    <property type="entry name" value="CRAL-TRIO_dom_sf"/>
</dbReference>
<evidence type="ECO:0000256" key="1">
    <source>
        <dbReference type="ARBA" id="ARBA00022468"/>
    </source>
</evidence>
<evidence type="ECO:0000313" key="6">
    <source>
        <dbReference type="Proteomes" id="UP000027586"/>
    </source>
</evidence>
<proteinExistence type="predicted"/>
<dbReference type="OrthoDB" id="28245at2759"/>
<accession>A0A068RMD4</accession>
<dbReference type="InterPro" id="IPR023152">
    <property type="entry name" value="RasGAP_CS"/>
</dbReference>
<dbReference type="GO" id="GO:0005096">
    <property type="term" value="F:GTPase activator activity"/>
    <property type="evidence" value="ECO:0007669"/>
    <property type="project" value="UniProtKB-KW"/>
</dbReference>
<comment type="caution">
    <text evidence="5">The sequence shown here is derived from an EMBL/GenBank/DDBJ whole genome shotgun (WGS) entry which is preliminary data.</text>
</comment>
<dbReference type="STRING" id="1263082.A0A068RMD4"/>
<keyword evidence="2" id="KW-0597">Phosphoprotein</keyword>
<evidence type="ECO:0000256" key="3">
    <source>
        <dbReference type="SAM" id="MobiDB-lite"/>
    </source>
</evidence>
<protein>
    <submittedName>
        <fullName evidence="5">Related to neurofibromin</fullName>
    </submittedName>
</protein>
<dbReference type="InterPro" id="IPR016024">
    <property type="entry name" value="ARM-type_fold"/>
</dbReference>
<feature type="compositionally biased region" description="Polar residues" evidence="3">
    <location>
        <begin position="144"/>
        <end position="153"/>
    </location>
</feature>
<dbReference type="InterPro" id="IPR011993">
    <property type="entry name" value="PH-like_dom_sf"/>
</dbReference>
<name>A0A068RMD4_9FUNG</name>
<feature type="domain" description="Ras-GAP" evidence="4">
    <location>
        <begin position="1332"/>
        <end position="1528"/>
    </location>
</feature>
<dbReference type="Gene3D" id="3.40.525.10">
    <property type="entry name" value="CRAL-TRIO lipid binding domain"/>
    <property type="match status" value="1"/>
</dbReference>
<feature type="region of interest" description="Disordered" evidence="3">
    <location>
        <begin position="144"/>
        <end position="203"/>
    </location>
</feature>
<dbReference type="InterPro" id="IPR001251">
    <property type="entry name" value="CRAL-TRIO_dom"/>
</dbReference>
<dbReference type="Gene3D" id="2.30.29.30">
    <property type="entry name" value="Pleckstrin-homology domain (PH domain)/Phosphotyrosine-binding domain (PTB)"/>
    <property type="match status" value="1"/>
</dbReference>
<evidence type="ECO:0000313" key="5">
    <source>
        <dbReference type="EMBL" id="CDH50096.1"/>
    </source>
</evidence>
<dbReference type="InterPro" id="IPR001936">
    <property type="entry name" value="RasGAP_dom"/>
</dbReference>
<dbReference type="InterPro" id="IPR008936">
    <property type="entry name" value="Rho_GTPase_activation_prot"/>
</dbReference>
<dbReference type="PANTHER" id="PTHR10194:SF142">
    <property type="entry name" value="NEUROFIBROMIN"/>
    <property type="match status" value="1"/>
</dbReference>
<dbReference type="SMART" id="SM00323">
    <property type="entry name" value="RasGAP"/>
    <property type="match status" value="1"/>
</dbReference>
<sequence>MRSNTKLILSLINRVAVRLPINSGRKIESLEHDPIVQQTVAAIIELSQYKLSTIANALATVLENVSKNYQSPSPTFEQHIPLDVLQSQLFVLRLLSACMQHHWKTHRFASKRKMMAATQSIEALVAANATGAVDSTETEFLQAPVTPSYTRPNHASAAGSASRIEDSSEDDDGEDEDGEQLKEGQDDTASPSSSTNKSGELMDPPPLDEALVTFLLALVGRFLNQAHLVEEHIDQQTSTPSDYPLDILISTFNVDPKVLSLTMDIYKTAGRVLYYVSASNWSIYYAKIKNAVHILGAMGEGSEINPPEIRLLECSCLTRQRVHTVLSELSPYFLHMKRQGKLLFAKMMRRAIWRWIETYPNQFAEVCTSDNRLLSGSENLFDMCSSNANNPREKAILWPLQTILLVLSQDLLLQAYLDNASSQNRRTTFLGTLRKSLRTSKTADIAAMCYVDLCKAATYVPPTDDSVLRHIAADIEDDLQEKVWDITRSSTMTTDSSASTATHGYVINRLVLVTDYLLARLRLDPDNTMQQLVPQCLDDNSPLDYKLALVKACLDIAREENRLPWNPSLPSMYKSICSYLRKLSLQTMTMEFVEDVGSASPWLTPSMGSRKIGMDKRKNITTQGRLELLEDLLRLFRADPLLALLGNDTDPAEDNGAIMTSMANLFQHSDQGIRQLAGECLAKLHLEENIIHWGSEQRIMINFWRISSKVVFILAKQILDIKNDEDGLHSILDLLMRLFLTRNDFLRENQERASEGSDARERLQASVALEIALLVSLCWAKPDICSDSIKTLGYLCDEARLVDDEEEPQQNHITLISNLPVYTDLALEDSVFLGRKVQQKRIRKYMRLITHHTPGNLAAWEEVWKRWKVLTQLMNRLSDETASEDTSVDLVSPVSKKAGKSKLSAPTTASTSSASMKPITPAVNRIEFDDEKQTLWQNYTGFLAALGGCCLTSDIPENKGDPRRVSAPSEPAALVEAFIAEMVSLVISDNVFIREGVKEILGADLSPTLYAILFQYLERQMIRCFDSNGEALCNPRSTLFVEQTVLILKLILDRLVDPGDCLLNIDFSTLIDQFARYINKLPSNYSTLRIKIKMCHLVEALMQKKEQIVIRDEMRLRNKLLEQIVEWTSDFSLKTNAKAGYYGLSDIGQSDKAHKDLDQACMKAIVAILHQLPLQSTQPVRDADSNQNKSRLFYKYFTFFLKLLNRCRMSEMELTSAAVVKNNKEVLTPAKVTENYQDWAPLKDLTILAMSNLLSANVDAGLKYSLAMGYHEDSRTRTAFMQVLTNILNQGTEFETLAENVMTDRYEKLVDVLVDADIDVVMVLCDVCPSTDSAGVAETLLTAFESRNKVTPLLKAAIDKEIMSTEQEATLFRSTTMATRLLSAFAKSVCVDYVRLTLQPAMEAINELPDDQITWELDPQKMGPDESLSKNKQNVIRATEILLNAICSSADNAPPAFREELAMIGDAVFKRYAESKNTAVGGFVFLRLFGPAVVTPENSGFSKQATPRNKNVRKLQLQATRVMQNLANNVLFGAKETHMIVLNDFLTDNIYKVTNFLREISTVAREADQKITGAVRMDQKGYMKLHRYLFENMERMSRELAARKFKGGSNDTQSLLEWKKTIDRLSTIIAQLGRPNDLNETDLTLSRNYAIGKSNHHYNEFIRRNSHRDVSSISSRNIFYQAGTSRGGRPVFYYITRNIDSEKTDSELLVYYMLRVMEPYLNRPFEFVFDCTRFSPTCELQPHWLTQFFQLIFSEMNDYLVALHFYNPNTFLQRHVSKFPRQLINKLIKRAQFYVTLSELYENIAPSEVHLPKETIDLEQAPSTTFFPVTRLSLKASSIPVTLKIGQEHMQIITVRKQELYNNFHTIYNDVYHVSEIDDMMTLANSKQDHGGELVIKYDRGKSTMVLSASKRDAILALLRYNKNRYEASKPGGLNERALRPNDVPGRLLNMSLLNIGSEDPSLRLAAYNLLYALSLTFRFDIGNQLLNAKDLCIPANSTDFIVNISESLSTTEQHLTLEFLNECLVGFSKSNELMRHLCLDYMAPWLRNLALYTRSTPDDNNKQLSKTKDVLRLLIELTTSRADIYKHVQAKIWKTLGEVDEMVNPIIDAFIQYSVEHGIGSPQAEVMADTIVTMSSISVRGKVISRLRRVIQHTSLRPCRSLTEHPSWTDIAVILRFVLMLSFNNIGPGKPYLPEIFHVVSLLVGTGPTLVRASVHELVVNMIHTLCTSMPQSDDNIKKLHFVLNDVCDSKNRVYFDLTKPHANAFTITQETMSDVADTVNLSSLESIVRLLLDALSIGAPSIDVANMWRARWMGLVASTAFQFNPAIQPRSFVVLGCLAQDEVDDDLIYQILVALRGALAIFNESDSNLIVSIMMCLSNVIDNLPADSRYLRSLFWLAIALVHMRHPAIFSPAVEFLQSVLRALDAHKLFTKRALVDVLMDARHPLGDVAKELDSACGVSFDTHFSFAVAGVLLKGIQHSNSKDVIFQCLTAFLEIDCKRSVEQNVVEARTLGYLAGLLPLAAKNNALRELLRLAGINDIDLDTIEFGSTYVRIFDTLEIPDNTTALLLVSLLVTLLNSAENESERLFLYSFLAEAAVSIPEVFALVYESLLPKMNQIVVSGQNYAVIDAVKNILVTACSEPAFTYSSNRRTQKAYLEELGFPALADPTFGAARGNTVMSAQLASRLLEKITE</sequence>
<dbReference type="SUPFAM" id="SSF52087">
    <property type="entry name" value="CRAL/TRIO domain"/>
    <property type="match status" value="1"/>
</dbReference>
<evidence type="ECO:0000256" key="2">
    <source>
        <dbReference type="ARBA" id="ARBA00022553"/>
    </source>
</evidence>
<dbReference type="Pfam" id="PF13716">
    <property type="entry name" value="CRAL_TRIO_2"/>
    <property type="match status" value="1"/>
</dbReference>
<keyword evidence="1" id="KW-0343">GTPase activation</keyword>
<feature type="compositionally biased region" description="Acidic residues" evidence="3">
    <location>
        <begin position="167"/>
        <end position="178"/>
    </location>
</feature>
<organism evidence="5 6">
    <name type="scientific">Lichtheimia corymbifera JMRC:FSU:9682</name>
    <dbReference type="NCBI Taxonomy" id="1263082"/>
    <lineage>
        <taxon>Eukaryota</taxon>
        <taxon>Fungi</taxon>
        <taxon>Fungi incertae sedis</taxon>
        <taxon>Mucoromycota</taxon>
        <taxon>Mucoromycotina</taxon>
        <taxon>Mucoromycetes</taxon>
        <taxon>Mucorales</taxon>
        <taxon>Lichtheimiaceae</taxon>
        <taxon>Lichtheimia</taxon>
    </lineage>
</organism>
<dbReference type="PROSITE" id="PS00509">
    <property type="entry name" value="RAS_GTPASE_ACTIV_1"/>
    <property type="match status" value="1"/>
</dbReference>
<feature type="compositionally biased region" description="Polar residues" evidence="3">
    <location>
        <begin position="188"/>
        <end position="198"/>
    </location>
</feature>
<dbReference type="Pfam" id="PF00616">
    <property type="entry name" value="RasGAP"/>
    <property type="match status" value="1"/>
</dbReference>
<dbReference type="VEuPathDB" id="FungiDB:LCOR_01818.1"/>
<dbReference type="PROSITE" id="PS50018">
    <property type="entry name" value="RAS_GTPASE_ACTIV_2"/>
    <property type="match status" value="1"/>
</dbReference>
<dbReference type="SUPFAM" id="SSF48350">
    <property type="entry name" value="GTPase activation domain, GAP"/>
    <property type="match status" value="1"/>
</dbReference>
<dbReference type="EMBL" id="CBTN010000005">
    <property type="protein sequence ID" value="CDH50096.1"/>
    <property type="molecule type" value="Genomic_DNA"/>
</dbReference>
<dbReference type="SUPFAM" id="SSF48371">
    <property type="entry name" value="ARM repeat"/>
    <property type="match status" value="1"/>
</dbReference>
<dbReference type="Proteomes" id="UP000027586">
    <property type="component" value="Unassembled WGS sequence"/>
</dbReference>
<dbReference type="Gene3D" id="1.10.506.10">
    <property type="entry name" value="GTPase Activation - p120gap, domain 1"/>
    <property type="match status" value="2"/>
</dbReference>
<keyword evidence="6" id="KW-1185">Reference proteome</keyword>
<gene>
    <name evidence="5" type="ORF">LCOR_01818.1</name>
</gene>
<evidence type="ECO:0000259" key="4">
    <source>
        <dbReference type="PROSITE" id="PS50018"/>
    </source>
</evidence>